<dbReference type="InterPro" id="IPR025738">
    <property type="entry name" value="BatD"/>
</dbReference>
<dbReference type="EMBL" id="JADFFM010000002">
    <property type="protein sequence ID" value="MBE9667292.1"/>
    <property type="molecule type" value="Genomic_DNA"/>
</dbReference>
<reference evidence="3 4" key="1">
    <citation type="submission" date="2020-10" db="EMBL/GenBank/DDBJ databases">
        <title>Mucilaginibacter mali sp. nov., isolated from rhizosphere soil of apple orchard.</title>
        <authorList>
            <person name="Lee J.-S."/>
            <person name="Kim H.S."/>
            <person name="Kim J.-S."/>
        </authorList>
    </citation>
    <scope>NUCLEOTIDE SEQUENCE [LARGE SCALE GENOMIC DNA]</scope>
    <source>
        <strain evidence="3 4">KCTC 23157</strain>
    </source>
</reference>
<sequence>MKQQYFKFLVIALALICCFKANAQSVQVVAKLDSPSIKIGEQTKLSFIVHQPAKERVNFPRIDSISNKITLVSANKADTTYDQSRANITINKSYTITAFDAGTDTIPSFDFGSSGGVQKSNPLILKVITVKVDTTKGFYDIKQPLSVPYTFWDLLREYWMVLFLPLAVILIIFFTIWYFKARNKKEVVVKKVIPDVPLHTQMLNKLNELRAKKLYLHDVKAYHSELSDIIREYLEKRYAIKTHEKTTDEIFTGLKYIEIEQENRNLLRQILLLADLVKFAKEKPLPNENEQSMDNAIAFISNTRQVSVVPPAPTEGGHTDAHV</sequence>
<comment type="caution">
    <text evidence="3">The sequence shown here is derived from an EMBL/GenBank/DDBJ whole genome shotgun (WGS) entry which is preliminary data.</text>
</comment>
<feature type="transmembrane region" description="Helical" evidence="1">
    <location>
        <begin position="158"/>
        <end position="179"/>
    </location>
</feature>
<evidence type="ECO:0000313" key="4">
    <source>
        <dbReference type="Proteomes" id="UP000632774"/>
    </source>
</evidence>
<dbReference type="Proteomes" id="UP000632774">
    <property type="component" value="Unassembled WGS sequence"/>
</dbReference>
<proteinExistence type="predicted"/>
<organism evidence="3 4">
    <name type="scientific">Mucilaginibacter boryungensis</name>
    <dbReference type="NCBI Taxonomy" id="768480"/>
    <lineage>
        <taxon>Bacteria</taxon>
        <taxon>Pseudomonadati</taxon>
        <taxon>Bacteroidota</taxon>
        <taxon>Sphingobacteriia</taxon>
        <taxon>Sphingobacteriales</taxon>
        <taxon>Sphingobacteriaceae</taxon>
        <taxon>Mucilaginibacter</taxon>
    </lineage>
</organism>
<dbReference type="RefSeq" id="WP_194106766.1">
    <property type="nucleotide sequence ID" value="NZ_JADFFM010000002.1"/>
</dbReference>
<keyword evidence="4" id="KW-1185">Reference proteome</keyword>
<keyword evidence="1" id="KW-0812">Transmembrane</keyword>
<keyword evidence="2" id="KW-0732">Signal</keyword>
<accession>A0ABR9XIV5</accession>
<evidence type="ECO:0000256" key="2">
    <source>
        <dbReference type="SAM" id="SignalP"/>
    </source>
</evidence>
<evidence type="ECO:0008006" key="5">
    <source>
        <dbReference type="Google" id="ProtNLM"/>
    </source>
</evidence>
<evidence type="ECO:0000313" key="3">
    <source>
        <dbReference type="EMBL" id="MBE9667292.1"/>
    </source>
</evidence>
<dbReference type="Pfam" id="PF13584">
    <property type="entry name" value="BatD"/>
    <property type="match status" value="1"/>
</dbReference>
<feature type="signal peptide" evidence="2">
    <location>
        <begin position="1"/>
        <end position="23"/>
    </location>
</feature>
<keyword evidence="1" id="KW-1133">Transmembrane helix</keyword>
<gene>
    <name evidence="3" type="ORF">IRJ18_13050</name>
</gene>
<protein>
    <recommendedName>
        <fullName evidence="5">Oxygen tolerance protein BatD</fullName>
    </recommendedName>
</protein>
<name>A0ABR9XIV5_9SPHI</name>
<evidence type="ECO:0000256" key="1">
    <source>
        <dbReference type="SAM" id="Phobius"/>
    </source>
</evidence>
<feature type="chain" id="PRO_5045441535" description="Oxygen tolerance protein BatD" evidence="2">
    <location>
        <begin position="24"/>
        <end position="323"/>
    </location>
</feature>
<keyword evidence="1" id="KW-0472">Membrane</keyword>